<dbReference type="Gene3D" id="3.30.420.10">
    <property type="entry name" value="Ribonuclease H-like superfamily/Ribonuclease H"/>
    <property type="match status" value="1"/>
</dbReference>
<protein>
    <recommendedName>
        <fullName evidence="7">RNase H type-1 domain-containing protein</fullName>
    </recommendedName>
</protein>
<dbReference type="PANTHER" id="PTHR48475:SF1">
    <property type="entry name" value="RNASE H TYPE-1 DOMAIN-CONTAINING PROTEIN"/>
    <property type="match status" value="1"/>
</dbReference>
<evidence type="ECO:0000256" key="1">
    <source>
        <dbReference type="ARBA" id="ARBA00022679"/>
    </source>
</evidence>
<evidence type="ECO:0000256" key="3">
    <source>
        <dbReference type="ARBA" id="ARBA00022722"/>
    </source>
</evidence>
<dbReference type="GO" id="GO:0003964">
    <property type="term" value="F:RNA-directed DNA polymerase activity"/>
    <property type="evidence" value="ECO:0007669"/>
    <property type="project" value="UniProtKB-KW"/>
</dbReference>
<name>B9F9A7_ORYSJ</name>
<dbReference type="InterPro" id="IPR012337">
    <property type="entry name" value="RNaseH-like_sf"/>
</dbReference>
<keyword evidence="1" id="KW-0808">Transferase</keyword>
<evidence type="ECO:0000256" key="5">
    <source>
        <dbReference type="ARBA" id="ARBA00022801"/>
    </source>
</evidence>
<dbReference type="GO" id="GO:0003676">
    <property type="term" value="F:nucleic acid binding"/>
    <property type="evidence" value="ECO:0007669"/>
    <property type="project" value="InterPro"/>
</dbReference>
<feature type="domain" description="RNase H type-1" evidence="7">
    <location>
        <begin position="110"/>
        <end position="249"/>
    </location>
</feature>
<keyword evidence="6" id="KW-0695">RNA-directed DNA polymerase</keyword>
<accession>B9F9A7</accession>
<reference evidence="8" key="2">
    <citation type="submission" date="2008-12" db="EMBL/GenBank/DDBJ databases">
        <title>Improved gene annotation of the rice (Oryza sativa) genomes.</title>
        <authorList>
            <person name="Wang J."/>
            <person name="Li R."/>
            <person name="Fan W."/>
            <person name="Huang Q."/>
            <person name="Zhang J."/>
            <person name="Zhou Y."/>
            <person name="Hu Y."/>
            <person name="Zi S."/>
            <person name="Li J."/>
            <person name="Ni P."/>
            <person name="Zheng H."/>
            <person name="Zhang Y."/>
            <person name="Zhao M."/>
            <person name="Hao Q."/>
            <person name="McDermott J."/>
            <person name="Samudrala R."/>
            <person name="Kristiansen K."/>
            <person name="Wong G.K.-S."/>
        </authorList>
    </citation>
    <scope>NUCLEOTIDE SEQUENCE</scope>
</reference>
<dbReference type="CDD" id="cd09279">
    <property type="entry name" value="RNase_HI_like"/>
    <property type="match status" value="1"/>
</dbReference>
<evidence type="ECO:0000256" key="2">
    <source>
        <dbReference type="ARBA" id="ARBA00022695"/>
    </source>
</evidence>
<dbReference type="InterPro" id="IPR043502">
    <property type="entry name" value="DNA/RNA_pol_sf"/>
</dbReference>
<dbReference type="Pfam" id="PF17917">
    <property type="entry name" value="RT_RNaseH"/>
    <property type="match status" value="1"/>
</dbReference>
<dbReference type="PANTHER" id="PTHR48475">
    <property type="entry name" value="RIBONUCLEASE H"/>
    <property type="match status" value="1"/>
</dbReference>
<dbReference type="AlphaFoldDB" id="B9F9A7"/>
<dbReference type="Proteomes" id="UP000007752">
    <property type="component" value="Chromosome 3"/>
</dbReference>
<sequence length="350" mass="39716">MVGAERNYSPIEKLCLALIFALKKLRHYMLTHQIQLIATVDPIRYVLSQPLLAGRLGKWALLMMEFDITYVPQKAVKGQALAEFLAAHPVPDDSPLITELPDEDVFTIETEPSWELCFDGASRTENDRDGTPRKRAGAGLVFKTPQGGVIYHSFSLLKEECSNNEAEYEALIFGLLLALSMEVRSIRVYGDSQLIVQQINDIYEVLKQELVPYYSAARRLMEMFGHIEVMHVPRSRNAPADALAKLAAALVLPQGGPTQVNVEERWLLPAVLELLPNEYEVDTVMAAAAKEDDWRVPFLNYFRHGSLPDNSVERRQLQRRLPSYVYKSGVSYRRSYGQENMVRAYNKLVK</sequence>
<dbReference type="InterPro" id="IPR002156">
    <property type="entry name" value="RNaseH_domain"/>
</dbReference>
<keyword evidence="3" id="KW-0540">Nuclease</keyword>
<evidence type="ECO:0000259" key="7">
    <source>
        <dbReference type="PROSITE" id="PS50879"/>
    </source>
</evidence>
<keyword evidence="2" id="KW-0548">Nucleotidyltransferase</keyword>
<dbReference type="EMBL" id="CM000140">
    <property type="protein sequence ID" value="EEE59355.1"/>
    <property type="molecule type" value="Genomic_DNA"/>
</dbReference>
<evidence type="ECO:0000313" key="8">
    <source>
        <dbReference type="EMBL" id="EEE59355.1"/>
    </source>
</evidence>
<dbReference type="InterPro" id="IPR041373">
    <property type="entry name" value="RT_RNaseH"/>
</dbReference>
<proteinExistence type="predicted"/>
<dbReference type="SUPFAM" id="SSF56672">
    <property type="entry name" value="DNA/RNA polymerases"/>
    <property type="match status" value="1"/>
</dbReference>
<keyword evidence="4" id="KW-0255">Endonuclease</keyword>
<organism evidence="8">
    <name type="scientific">Oryza sativa subsp. japonica</name>
    <name type="common">Rice</name>
    <dbReference type="NCBI Taxonomy" id="39947"/>
    <lineage>
        <taxon>Eukaryota</taxon>
        <taxon>Viridiplantae</taxon>
        <taxon>Streptophyta</taxon>
        <taxon>Embryophyta</taxon>
        <taxon>Tracheophyta</taxon>
        <taxon>Spermatophyta</taxon>
        <taxon>Magnoliopsida</taxon>
        <taxon>Liliopsida</taxon>
        <taxon>Poales</taxon>
        <taxon>Poaceae</taxon>
        <taxon>BOP clade</taxon>
        <taxon>Oryzoideae</taxon>
        <taxon>Oryzeae</taxon>
        <taxon>Oryzinae</taxon>
        <taxon>Oryza</taxon>
        <taxon>Oryza sativa</taxon>
    </lineage>
</organism>
<dbReference type="GO" id="GO:0004523">
    <property type="term" value="F:RNA-DNA hybrid ribonuclease activity"/>
    <property type="evidence" value="ECO:0007669"/>
    <property type="project" value="InterPro"/>
</dbReference>
<dbReference type="Pfam" id="PF13456">
    <property type="entry name" value="RVT_3"/>
    <property type="match status" value="1"/>
</dbReference>
<gene>
    <name evidence="8" type="ORF">OsJ_11444</name>
</gene>
<dbReference type="InterPro" id="IPR036397">
    <property type="entry name" value="RNaseH_sf"/>
</dbReference>
<reference evidence="8" key="1">
    <citation type="journal article" date="2005" name="PLoS Biol.">
        <title>The genomes of Oryza sativa: a history of duplications.</title>
        <authorList>
            <person name="Yu J."/>
            <person name="Wang J."/>
            <person name="Lin W."/>
            <person name="Li S."/>
            <person name="Li H."/>
            <person name="Zhou J."/>
            <person name="Ni P."/>
            <person name="Dong W."/>
            <person name="Hu S."/>
            <person name="Zeng C."/>
            <person name="Zhang J."/>
            <person name="Zhang Y."/>
            <person name="Li R."/>
            <person name="Xu Z."/>
            <person name="Li S."/>
            <person name="Li X."/>
            <person name="Zheng H."/>
            <person name="Cong L."/>
            <person name="Lin L."/>
            <person name="Yin J."/>
            <person name="Geng J."/>
            <person name="Li G."/>
            <person name="Shi J."/>
            <person name="Liu J."/>
            <person name="Lv H."/>
            <person name="Li J."/>
            <person name="Wang J."/>
            <person name="Deng Y."/>
            <person name="Ran L."/>
            <person name="Shi X."/>
            <person name="Wang X."/>
            <person name="Wu Q."/>
            <person name="Li C."/>
            <person name="Ren X."/>
            <person name="Wang J."/>
            <person name="Wang X."/>
            <person name="Li D."/>
            <person name="Liu D."/>
            <person name="Zhang X."/>
            <person name="Ji Z."/>
            <person name="Zhao W."/>
            <person name="Sun Y."/>
            <person name="Zhang Z."/>
            <person name="Bao J."/>
            <person name="Han Y."/>
            <person name="Dong L."/>
            <person name="Ji J."/>
            <person name="Chen P."/>
            <person name="Wu S."/>
            <person name="Liu J."/>
            <person name="Xiao Y."/>
            <person name="Bu D."/>
            <person name="Tan J."/>
            <person name="Yang L."/>
            <person name="Ye C."/>
            <person name="Zhang J."/>
            <person name="Xu J."/>
            <person name="Zhou Y."/>
            <person name="Yu Y."/>
            <person name="Zhang B."/>
            <person name="Zhuang S."/>
            <person name="Wei H."/>
            <person name="Liu B."/>
            <person name="Lei M."/>
            <person name="Yu H."/>
            <person name="Li Y."/>
            <person name="Xu H."/>
            <person name="Wei S."/>
            <person name="He X."/>
            <person name="Fang L."/>
            <person name="Zhang Z."/>
            <person name="Zhang Y."/>
            <person name="Huang X."/>
            <person name="Su Z."/>
            <person name="Tong W."/>
            <person name="Li J."/>
            <person name="Tong Z."/>
            <person name="Li S."/>
            <person name="Ye J."/>
            <person name="Wang L."/>
            <person name="Fang L."/>
            <person name="Lei T."/>
            <person name="Chen C."/>
            <person name="Chen H."/>
            <person name="Xu Z."/>
            <person name="Li H."/>
            <person name="Huang H."/>
            <person name="Zhang F."/>
            <person name="Xu H."/>
            <person name="Li N."/>
            <person name="Zhao C."/>
            <person name="Li S."/>
            <person name="Dong L."/>
            <person name="Huang Y."/>
            <person name="Li L."/>
            <person name="Xi Y."/>
            <person name="Qi Q."/>
            <person name="Li W."/>
            <person name="Zhang B."/>
            <person name="Hu W."/>
            <person name="Zhang Y."/>
            <person name="Tian X."/>
            <person name="Jiao Y."/>
            <person name="Liang X."/>
            <person name="Jin J."/>
            <person name="Gao L."/>
            <person name="Zheng W."/>
            <person name="Hao B."/>
            <person name="Liu S."/>
            <person name="Wang W."/>
            <person name="Yuan L."/>
            <person name="Cao M."/>
            <person name="McDermott J."/>
            <person name="Samudrala R."/>
            <person name="Wang J."/>
            <person name="Wong G.K."/>
            <person name="Yang H."/>
        </authorList>
    </citation>
    <scope>NUCLEOTIDE SEQUENCE [LARGE SCALE GENOMIC DNA]</scope>
</reference>
<evidence type="ECO:0000256" key="6">
    <source>
        <dbReference type="ARBA" id="ARBA00022918"/>
    </source>
</evidence>
<evidence type="ECO:0000256" key="4">
    <source>
        <dbReference type="ARBA" id="ARBA00022759"/>
    </source>
</evidence>
<keyword evidence="5" id="KW-0378">Hydrolase</keyword>
<dbReference type="PROSITE" id="PS50879">
    <property type="entry name" value="RNASE_H_1"/>
    <property type="match status" value="1"/>
</dbReference>
<dbReference type="SUPFAM" id="SSF53098">
    <property type="entry name" value="Ribonuclease H-like"/>
    <property type="match status" value="1"/>
</dbReference>